<proteinExistence type="predicted"/>
<dbReference type="EMBL" id="GBXM01083365">
    <property type="protein sequence ID" value="JAH25212.1"/>
    <property type="molecule type" value="Transcribed_RNA"/>
</dbReference>
<protein>
    <submittedName>
        <fullName evidence="1">Uncharacterized protein</fullName>
    </submittedName>
</protein>
<reference evidence="1" key="2">
    <citation type="journal article" date="2015" name="Fish Shellfish Immunol.">
        <title>Early steps in the European eel (Anguilla anguilla)-Vibrio vulnificus interaction in the gills: Role of the RtxA13 toxin.</title>
        <authorList>
            <person name="Callol A."/>
            <person name="Pajuelo D."/>
            <person name="Ebbesson L."/>
            <person name="Teles M."/>
            <person name="MacKenzie S."/>
            <person name="Amaro C."/>
        </authorList>
    </citation>
    <scope>NUCLEOTIDE SEQUENCE</scope>
</reference>
<reference evidence="1" key="1">
    <citation type="submission" date="2014-11" db="EMBL/GenBank/DDBJ databases">
        <authorList>
            <person name="Amaro Gonzalez C."/>
        </authorList>
    </citation>
    <scope>NUCLEOTIDE SEQUENCE</scope>
</reference>
<evidence type="ECO:0000313" key="1">
    <source>
        <dbReference type="EMBL" id="JAH25212.1"/>
    </source>
</evidence>
<accession>A0A0E9R8T8</accession>
<dbReference type="AlphaFoldDB" id="A0A0E9R8T8"/>
<sequence>MGWTPGKRLSLLNRAFHTYDLNVLHCEAGMGVIHHSHHCVEPSGLMNSSLSVPKVLQGSS</sequence>
<name>A0A0E9R8T8_ANGAN</name>
<organism evidence="1">
    <name type="scientific">Anguilla anguilla</name>
    <name type="common">European freshwater eel</name>
    <name type="synonym">Muraena anguilla</name>
    <dbReference type="NCBI Taxonomy" id="7936"/>
    <lineage>
        <taxon>Eukaryota</taxon>
        <taxon>Metazoa</taxon>
        <taxon>Chordata</taxon>
        <taxon>Craniata</taxon>
        <taxon>Vertebrata</taxon>
        <taxon>Euteleostomi</taxon>
        <taxon>Actinopterygii</taxon>
        <taxon>Neopterygii</taxon>
        <taxon>Teleostei</taxon>
        <taxon>Anguilliformes</taxon>
        <taxon>Anguillidae</taxon>
        <taxon>Anguilla</taxon>
    </lineage>
</organism>